<dbReference type="KEGG" id="ker:91100114"/>
<dbReference type="GeneID" id="91100114"/>
<sequence length="142" mass="15817">MIDTIYELFMSHATSPAPPPSLANQRAASDIDIMADPVEPLSKGRLHSIRSGYRFYFVISTIIEMVVGGVTPYLVVKIEKHHRITYISNLYDLINTYLGLLYQLITLIDEHRAVQSSVTHPRIIIPSLVALLITGLGESVGR</sequence>
<feature type="transmembrane region" description="Helical" evidence="1">
    <location>
        <begin position="88"/>
        <end position="108"/>
    </location>
</feature>
<organism evidence="2 3">
    <name type="scientific">Kwoniella europaea PYCC6329</name>
    <dbReference type="NCBI Taxonomy" id="1423913"/>
    <lineage>
        <taxon>Eukaryota</taxon>
        <taxon>Fungi</taxon>
        <taxon>Dikarya</taxon>
        <taxon>Basidiomycota</taxon>
        <taxon>Agaricomycotina</taxon>
        <taxon>Tremellomycetes</taxon>
        <taxon>Tremellales</taxon>
        <taxon>Cryptococcaceae</taxon>
        <taxon>Kwoniella</taxon>
    </lineage>
</organism>
<feature type="transmembrane region" description="Helical" evidence="1">
    <location>
        <begin position="123"/>
        <end position="141"/>
    </location>
</feature>
<evidence type="ECO:0000313" key="3">
    <source>
        <dbReference type="Proteomes" id="UP001358614"/>
    </source>
</evidence>
<dbReference type="EMBL" id="CP144089">
    <property type="protein sequence ID" value="WWD03259.1"/>
    <property type="molecule type" value="Genomic_DNA"/>
</dbReference>
<evidence type="ECO:0008006" key="4">
    <source>
        <dbReference type="Google" id="ProtNLM"/>
    </source>
</evidence>
<dbReference type="AlphaFoldDB" id="A0AAX4KBA7"/>
<keyword evidence="1" id="KW-0472">Membrane</keyword>
<dbReference type="RefSeq" id="XP_066081226.1">
    <property type="nucleotide sequence ID" value="XM_066225129.1"/>
</dbReference>
<accession>A0AAX4KBA7</accession>
<reference evidence="2 3" key="1">
    <citation type="submission" date="2024-01" db="EMBL/GenBank/DDBJ databases">
        <title>Comparative genomics of Cryptococcus and Kwoniella reveals pathogenesis evolution and contrasting modes of karyotype evolution via chromosome fusion or intercentromeric recombination.</title>
        <authorList>
            <person name="Coelho M.A."/>
            <person name="David-Palma M."/>
            <person name="Shea T."/>
            <person name="Bowers K."/>
            <person name="McGinley-Smith S."/>
            <person name="Mohammad A.W."/>
            <person name="Gnirke A."/>
            <person name="Yurkov A.M."/>
            <person name="Nowrousian M."/>
            <person name="Sun S."/>
            <person name="Cuomo C.A."/>
            <person name="Heitman J."/>
        </authorList>
    </citation>
    <scope>NUCLEOTIDE SEQUENCE [LARGE SCALE GENOMIC DNA]</scope>
    <source>
        <strain evidence="2 3">PYCC6329</strain>
    </source>
</reference>
<proteinExistence type="predicted"/>
<keyword evidence="1" id="KW-1133">Transmembrane helix</keyword>
<keyword evidence="1" id="KW-0812">Transmembrane</keyword>
<name>A0AAX4KBA7_9TREE</name>
<evidence type="ECO:0000313" key="2">
    <source>
        <dbReference type="EMBL" id="WWD03259.1"/>
    </source>
</evidence>
<feature type="transmembrane region" description="Helical" evidence="1">
    <location>
        <begin position="55"/>
        <end position="76"/>
    </location>
</feature>
<gene>
    <name evidence="2" type="ORF">V865_001310</name>
</gene>
<dbReference type="Proteomes" id="UP001358614">
    <property type="component" value="Chromosome 1"/>
</dbReference>
<protein>
    <recommendedName>
        <fullName evidence="4">Autophagy-related protein</fullName>
    </recommendedName>
</protein>
<evidence type="ECO:0000256" key="1">
    <source>
        <dbReference type="SAM" id="Phobius"/>
    </source>
</evidence>
<keyword evidence="3" id="KW-1185">Reference proteome</keyword>